<gene>
    <name evidence="1" type="ORF">CTA1_8796</name>
</gene>
<proteinExistence type="predicted"/>
<name>A0A4U6XA46_9PEZI</name>
<keyword evidence="2" id="KW-1185">Reference proteome</keyword>
<sequence>MTERSGDMVAKRIFVSVSKKSQHWSRAWLDDRETINVAIGLLNSHDPPAQITDADAMLVVKEMWPMRIWIVLDIFNTEYDPSQAHLPGRNDLPVVAISLGNGANVTVAGEALRDRVNKGVRDAHDLHGDGSRAPFQINHANNNIPTYPRPRIRNSVTLEDKERR</sequence>
<accession>A0A4U6XA46</accession>
<dbReference type="STRING" id="1306861.A0A4U6XA46"/>
<protein>
    <submittedName>
        <fullName evidence="1">Uncharacterized protein</fullName>
    </submittedName>
</protein>
<dbReference type="EMBL" id="PJEX01000233">
    <property type="protein sequence ID" value="TKW52528.1"/>
    <property type="molecule type" value="Genomic_DNA"/>
</dbReference>
<evidence type="ECO:0000313" key="2">
    <source>
        <dbReference type="Proteomes" id="UP000310108"/>
    </source>
</evidence>
<dbReference type="OrthoDB" id="4848615at2759"/>
<dbReference type="Proteomes" id="UP000310108">
    <property type="component" value="Unassembled WGS sequence"/>
</dbReference>
<reference evidence="1 2" key="1">
    <citation type="journal article" date="2019" name="PLoS ONE">
        <title>Comparative genome analysis indicates high evolutionary potential of pathogenicity genes in Colletotrichum tanaceti.</title>
        <authorList>
            <person name="Lelwala R.V."/>
            <person name="Korhonen P.K."/>
            <person name="Young N.D."/>
            <person name="Scott J.B."/>
            <person name="Ades P.A."/>
            <person name="Gasser R.B."/>
            <person name="Taylor P.W.J."/>
        </authorList>
    </citation>
    <scope>NUCLEOTIDE SEQUENCE [LARGE SCALE GENOMIC DNA]</scope>
    <source>
        <strain evidence="1">BRIP57314</strain>
    </source>
</reference>
<evidence type="ECO:0000313" key="1">
    <source>
        <dbReference type="EMBL" id="TKW52528.1"/>
    </source>
</evidence>
<organism evidence="1 2">
    <name type="scientific">Colletotrichum tanaceti</name>
    <dbReference type="NCBI Taxonomy" id="1306861"/>
    <lineage>
        <taxon>Eukaryota</taxon>
        <taxon>Fungi</taxon>
        <taxon>Dikarya</taxon>
        <taxon>Ascomycota</taxon>
        <taxon>Pezizomycotina</taxon>
        <taxon>Sordariomycetes</taxon>
        <taxon>Hypocreomycetidae</taxon>
        <taxon>Glomerellales</taxon>
        <taxon>Glomerellaceae</taxon>
        <taxon>Colletotrichum</taxon>
        <taxon>Colletotrichum destructivum species complex</taxon>
    </lineage>
</organism>
<dbReference type="AlphaFoldDB" id="A0A4U6XA46"/>
<comment type="caution">
    <text evidence="1">The sequence shown here is derived from an EMBL/GenBank/DDBJ whole genome shotgun (WGS) entry which is preliminary data.</text>
</comment>